<evidence type="ECO:0000256" key="10">
    <source>
        <dbReference type="ARBA" id="ARBA00047448"/>
    </source>
</evidence>
<evidence type="ECO:0000256" key="3">
    <source>
        <dbReference type="ARBA" id="ARBA00014839"/>
    </source>
</evidence>
<comment type="catalytic activity">
    <reaction evidence="10">
        <text>reduced [rubredoxin] + superoxide + 2 H(+) = oxidized [rubredoxin] + H2O2</text>
        <dbReference type="Rhea" id="RHEA:21324"/>
        <dbReference type="Rhea" id="RHEA-COMP:10302"/>
        <dbReference type="Rhea" id="RHEA-COMP:10303"/>
        <dbReference type="ChEBI" id="CHEBI:15378"/>
        <dbReference type="ChEBI" id="CHEBI:16240"/>
        <dbReference type="ChEBI" id="CHEBI:18421"/>
        <dbReference type="ChEBI" id="CHEBI:29033"/>
        <dbReference type="ChEBI" id="CHEBI:29034"/>
        <dbReference type="EC" id="1.15.1.2"/>
    </reaction>
</comment>
<dbReference type="SUPFAM" id="SSF49367">
    <property type="entry name" value="Superoxide reductase-like"/>
    <property type="match status" value="1"/>
</dbReference>
<proteinExistence type="inferred from homology"/>
<evidence type="ECO:0000313" key="13">
    <source>
        <dbReference type="EMBL" id="MBC8528532.1"/>
    </source>
</evidence>
<protein>
    <recommendedName>
        <fullName evidence="3">Desulfoferrodoxin</fullName>
        <ecNumber evidence="2">1.15.1.2</ecNumber>
    </recommendedName>
    <alternativeName>
        <fullName evidence="9">Superoxide reductase</fullName>
    </alternativeName>
</protein>
<accession>A0A926CYX9</accession>
<dbReference type="InterPro" id="IPR036073">
    <property type="entry name" value="Desulfoferrodoxin_Fe-bd_dom_sf"/>
</dbReference>
<dbReference type="PANTHER" id="PTHR36541:SF1">
    <property type="entry name" value="SUPEROXIDE REDUCTASE-RELATED"/>
    <property type="match status" value="1"/>
</dbReference>
<evidence type="ECO:0000256" key="5">
    <source>
        <dbReference type="ARBA" id="ARBA00022723"/>
    </source>
</evidence>
<keyword evidence="4" id="KW-0813">Transport</keyword>
<dbReference type="InterPro" id="IPR002742">
    <property type="entry name" value="Desulfoferrodoxin_Fe-bd_dom"/>
</dbReference>
<evidence type="ECO:0000256" key="2">
    <source>
        <dbReference type="ARBA" id="ARBA00012679"/>
    </source>
</evidence>
<dbReference type="GO" id="GO:0050605">
    <property type="term" value="F:superoxide reductase activity"/>
    <property type="evidence" value="ECO:0007669"/>
    <property type="project" value="UniProtKB-EC"/>
</dbReference>
<gene>
    <name evidence="13" type="ORF">H8699_03655</name>
</gene>
<reference evidence="13" key="1">
    <citation type="submission" date="2020-08" db="EMBL/GenBank/DDBJ databases">
        <title>Genome public.</title>
        <authorList>
            <person name="Liu C."/>
            <person name="Sun Q."/>
        </authorList>
    </citation>
    <scope>NUCLEOTIDE SEQUENCE</scope>
    <source>
        <strain evidence="13">NSJ-44</strain>
    </source>
</reference>
<dbReference type="Proteomes" id="UP000654279">
    <property type="component" value="Unassembled WGS sequence"/>
</dbReference>
<evidence type="ECO:0000313" key="14">
    <source>
        <dbReference type="Proteomes" id="UP000654279"/>
    </source>
</evidence>
<dbReference type="PANTHER" id="PTHR36541">
    <property type="entry name" value="SUPEROXIDE REDUCTASE-RELATED"/>
    <property type="match status" value="1"/>
</dbReference>
<feature type="domain" description="Desulfoferrodoxin ferrous iron-binding" evidence="11">
    <location>
        <begin position="42"/>
        <end position="125"/>
    </location>
</feature>
<dbReference type="Pfam" id="PF06397">
    <property type="entry name" value="Desulfoferrod_N"/>
    <property type="match status" value="1"/>
</dbReference>
<evidence type="ECO:0000259" key="11">
    <source>
        <dbReference type="Pfam" id="PF01880"/>
    </source>
</evidence>
<evidence type="ECO:0000259" key="12">
    <source>
        <dbReference type="Pfam" id="PF06397"/>
    </source>
</evidence>
<dbReference type="GO" id="GO:0005506">
    <property type="term" value="F:iron ion binding"/>
    <property type="evidence" value="ECO:0007669"/>
    <property type="project" value="InterPro"/>
</dbReference>
<dbReference type="Pfam" id="PF01880">
    <property type="entry name" value="Desulfoferrodox"/>
    <property type="match status" value="1"/>
</dbReference>
<keyword evidence="5" id="KW-0479">Metal-binding</keyword>
<dbReference type="RefSeq" id="WP_249284524.1">
    <property type="nucleotide sequence ID" value="NZ_JACRSO010000001.1"/>
</dbReference>
<dbReference type="EC" id="1.15.1.2" evidence="2"/>
<keyword evidence="7" id="KW-0408">Iron</keyword>
<dbReference type="InterPro" id="IPR051233">
    <property type="entry name" value="Desulfoferrodoxin_SOR"/>
</dbReference>
<dbReference type="Gene3D" id="2.60.40.730">
    <property type="entry name" value="SOR catalytic domain"/>
    <property type="match status" value="1"/>
</dbReference>
<keyword evidence="14" id="KW-1185">Reference proteome</keyword>
<comment type="similarity">
    <text evidence="1">Belongs to the desulfoferrodoxin family.</text>
</comment>
<dbReference type="EMBL" id="JACRSO010000001">
    <property type="protein sequence ID" value="MBC8528532.1"/>
    <property type="molecule type" value="Genomic_DNA"/>
</dbReference>
<organism evidence="13 14">
    <name type="scientific">Luoshenia tenuis</name>
    <dbReference type="NCBI Taxonomy" id="2763654"/>
    <lineage>
        <taxon>Bacteria</taxon>
        <taxon>Bacillati</taxon>
        <taxon>Bacillota</taxon>
        <taxon>Clostridia</taxon>
        <taxon>Christensenellales</taxon>
        <taxon>Christensenellaceae</taxon>
        <taxon>Luoshenia</taxon>
    </lineage>
</organism>
<evidence type="ECO:0000256" key="9">
    <source>
        <dbReference type="ARBA" id="ARBA00031398"/>
    </source>
</evidence>
<dbReference type="AlphaFoldDB" id="A0A926CYX9"/>
<evidence type="ECO:0000256" key="8">
    <source>
        <dbReference type="ARBA" id="ARBA00024690"/>
    </source>
</evidence>
<dbReference type="InterPro" id="IPR004462">
    <property type="entry name" value="Desulfoferrodoxin_N"/>
</dbReference>
<evidence type="ECO:0000256" key="7">
    <source>
        <dbReference type="ARBA" id="ARBA00023004"/>
    </source>
</evidence>
<comment type="function">
    <text evidence="8">Catalyzes the one-electron reduction of superoxide anion radical to hydrogen peroxide at a nonheme ferrous iron center. Plays a fundamental role in case of oxidative stress via its superoxide detoxification activity.</text>
</comment>
<keyword evidence="6" id="KW-0249">Electron transport</keyword>
<dbReference type="SUPFAM" id="SSF57802">
    <property type="entry name" value="Rubredoxin-like"/>
    <property type="match status" value="1"/>
</dbReference>
<feature type="domain" description="Desulfoferrodoxin N-terminal" evidence="12">
    <location>
        <begin position="5"/>
        <end position="36"/>
    </location>
</feature>
<sequence length="127" mass="14208">MNSEPQFFICNHCGNLIHLLENAGVPIGCCGEPMHRLHPNTAEAAQEKHLPVSQVNGNVLQVSVGSTHHPMSQEHAIRWVYLQTQRGGQLKYLQPDEAPQVQFTLDQDKAIAIYAYCNLHGLWKAEV</sequence>
<evidence type="ECO:0000256" key="4">
    <source>
        <dbReference type="ARBA" id="ARBA00022448"/>
    </source>
</evidence>
<comment type="caution">
    <text evidence="13">The sequence shown here is derived from an EMBL/GenBank/DDBJ whole genome shotgun (WGS) entry which is preliminary data.</text>
</comment>
<name>A0A926CYX9_9FIRM</name>
<evidence type="ECO:0000256" key="6">
    <source>
        <dbReference type="ARBA" id="ARBA00022982"/>
    </source>
</evidence>
<evidence type="ECO:0000256" key="1">
    <source>
        <dbReference type="ARBA" id="ARBA00005941"/>
    </source>
</evidence>